<dbReference type="GO" id="GO:0010468">
    <property type="term" value="P:regulation of gene expression"/>
    <property type="evidence" value="ECO:0007669"/>
    <property type="project" value="UniProtKB-ARBA"/>
</dbReference>
<comment type="caution">
    <text evidence="8">The sequence shown here is derived from an EMBL/GenBank/DDBJ whole genome shotgun (WGS) entry which is preliminary data.</text>
</comment>
<gene>
    <name evidence="8" type="ORF">SMACR_04626</name>
</gene>
<evidence type="ECO:0000256" key="3">
    <source>
        <dbReference type="ARBA" id="ARBA00023015"/>
    </source>
</evidence>
<evidence type="ECO:0008006" key="10">
    <source>
        <dbReference type="Google" id="ProtNLM"/>
    </source>
</evidence>
<reference evidence="8 9" key="1">
    <citation type="submission" date="2017-07" db="EMBL/GenBank/DDBJ databases">
        <title>Genome sequence of the Sordaria macrospora wild type strain R19027.</title>
        <authorList>
            <person name="Nowrousian M."/>
            <person name="Teichert I."/>
            <person name="Kueck U."/>
        </authorList>
    </citation>
    <scope>NUCLEOTIDE SEQUENCE [LARGE SCALE GENOMIC DNA]</scope>
    <source>
        <strain evidence="8 9">R19027</strain>
        <tissue evidence="8">Mycelium</tissue>
    </source>
</reference>
<feature type="compositionally biased region" description="Basic residues" evidence="7">
    <location>
        <begin position="310"/>
        <end position="322"/>
    </location>
</feature>
<dbReference type="InterPro" id="IPR013907">
    <property type="entry name" value="Sds3"/>
</dbReference>
<dbReference type="GO" id="GO:0005654">
    <property type="term" value="C:nucleoplasm"/>
    <property type="evidence" value="ECO:0007669"/>
    <property type="project" value="UniProtKB-ARBA"/>
</dbReference>
<keyword evidence="4" id="KW-0804">Transcription</keyword>
<dbReference type="Proteomes" id="UP000433876">
    <property type="component" value="Unassembled WGS sequence"/>
</dbReference>
<evidence type="ECO:0000256" key="5">
    <source>
        <dbReference type="ARBA" id="ARBA00023242"/>
    </source>
</evidence>
<comment type="subcellular location">
    <subcellularLocation>
        <location evidence="1">Nucleus</location>
    </subcellularLocation>
</comment>
<feature type="compositionally biased region" description="Polar residues" evidence="7">
    <location>
        <begin position="201"/>
        <end position="210"/>
    </location>
</feature>
<evidence type="ECO:0000256" key="7">
    <source>
        <dbReference type="SAM" id="MobiDB-lite"/>
    </source>
</evidence>
<dbReference type="EMBL" id="NMPR01000007">
    <property type="protein sequence ID" value="KAA8636059.1"/>
    <property type="molecule type" value="Genomic_DNA"/>
</dbReference>
<keyword evidence="6" id="KW-0175">Coiled coil</keyword>
<feature type="compositionally biased region" description="Basic and acidic residues" evidence="7">
    <location>
        <begin position="54"/>
        <end position="68"/>
    </location>
</feature>
<feature type="region of interest" description="Disordered" evidence="7">
    <location>
        <begin position="606"/>
        <end position="697"/>
    </location>
</feature>
<dbReference type="SMART" id="SM01401">
    <property type="entry name" value="Sds3"/>
    <property type="match status" value="1"/>
</dbReference>
<feature type="compositionally biased region" description="Acidic residues" evidence="7">
    <location>
        <begin position="159"/>
        <end position="182"/>
    </location>
</feature>
<feature type="compositionally biased region" description="Polar residues" evidence="7">
    <location>
        <begin position="642"/>
        <end position="652"/>
    </location>
</feature>
<accession>A0A8S9A2A5</accession>
<dbReference type="Pfam" id="PF08598">
    <property type="entry name" value="Sds3"/>
    <property type="match status" value="1"/>
</dbReference>
<feature type="compositionally biased region" description="Basic and acidic residues" evidence="7">
    <location>
        <begin position="93"/>
        <end position="111"/>
    </location>
</feature>
<dbReference type="PANTHER" id="PTHR21964">
    <property type="entry name" value="BREAST CANCER METASTASIS-SUPPRESSOR 1"/>
    <property type="match status" value="1"/>
</dbReference>
<evidence type="ECO:0000256" key="6">
    <source>
        <dbReference type="SAM" id="Coils"/>
    </source>
</evidence>
<feature type="compositionally biased region" description="Basic and acidic residues" evidence="7">
    <location>
        <begin position="122"/>
        <end position="134"/>
    </location>
</feature>
<keyword evidence="5" id="KW-0539">Nucleus</keyword>
<feature type="compositionally biased region" description="Basic and acidic residues" evidence="7">
    <location>
        <begin position="687"/>
        <end position="697"/>
    </location>
</feature>
<feature type="coiled-coil region" evidence="6">
    <location>
        <begin position="347"/>
        <end position="388"/>
    </location>
</feature>
<keyword evidence="2" id="KW-0678">Repressor</keyword>
<feature type="region of interest" description="Disordered" evidence="7">
    <location>
        <begin position="1"/>
        <end position="333"/>
    </location>
</feature>
<protein>
    <recommendedName>
        <fullName evidence="10">Transcriptional regulatory protein DEP1</fullName>
    </recommendedName>
</protein>
<evidence type="ECO:0000256" key="1">
    <source>
        <dbReference type="ARBA" id="ARBA00004123"/>
    </source>
</evidence>
<dbReference type="AlphaFoldDB" id="A0A8S9A2A5"/>
<keyword evidence="3" id="KW-0805">Transcription regulation</keyword>
<evidence type="ECO:0000313" key="9">
    <source>
        <dbReference type="Proteomes" id="UP000433876"/>
    </source>
</evidence>
<name>A0A8S9A2A5_SORMA</name>
<proteinExistence type="predicted"/>
<evidence type="ECO:0000256" key="2">
    <source>
        <dbReference type="ARBA" id="ARBA00022491"/>
    </source>
</evidence>
<dbReference type="VEuPathDB" id="FungiDB:SMAC_04626"/>
<organism evidence="8 9">
    <name type="scientific">Sordaria macrospora</name>
    <dbReference type="NCBI Taxonomy" id="5147"/>
    <lineage>
        <taxon>Eukaryota</taxon>
        <taxon>Fungi</taxon>
        <taxon>Dikarya</taxon>
        <taxon>Ascomycota</taxon>
        <taxon>Pezizomycotina</taxon>
        <taxon>Sordariomycetes</taxon>
        <taxon>Sordariomycetidae</taxon>
        <taxon>Sordariales</taxon>
        <taxon>Sordariaceae</taxon>
        <taxon>Sordaria</taxon>
    </lineage>
</organism>
<feature type="compositionally biased region" description="Low complexity" evidence="7">
    <location>
        <begin position="20"/>
        <end position="32"/>
    </location>
</feature>
<evidence type="ECO:0000256" key="4">
    <source>
        <dbReference type="ARBA" id="ARBA00023163"/>
    </source>
</evidence>
<feature type="compositionally biased region" description="Acidic residues" evidence="7">
    <location>
        <begin position="295"/>
        <end position="304"/>
    </location>
</feature>
<sequence length="697" mass="77286">MATGDTALSLALSSPPPPLLQHSPSDVSSPLSDVEDKHGDPDDMDLDMNSNHSQHREASVRTDNRDAADSDLGAETDDESKLSDVDINDSEAETERLYDTPPKDRVSRDIVDTAGEPGTRQFTDRRDRTFERSPSKLQQQIKADYEPENTASGRNTPSEEAEEADEDASEELSEEEPEEPESAAELPPVRSPVLAKKIQVVSASTETVLTLSPRHDTLKRKRSSITEQQDLVQPLKKRADSNTSPEELSADDVPVIDIEVILTNPESGNQTTEEDNNDEPVTTVGADSAAKDETEPAEAIEEDATDGRTKKGKRGVMKKRKSPTPNVPGGDEVEEMHADASADADVVAVEESAAQAEEDQMDDVDEEAEAAHRNEEELERKKTAWEELTAIEKNFNSFRERLYQERLELLNQEEAMLTCENPTHPEYLAMLQCLNSRREERIKTSTLELQFRMAMLQRRAVAERAQILSQYHQAVRESREKVLEELGQEWYDIQQERRRFANAIPDYGIHYPAAKTQSIRNAVAYNKEVSILSGFAKHVGFPAAPPIHGASEDQVENDLEAIARSREPAPRPIPNYPPAFHQEYSSAGLPFGRTPLGPAGEQFIEQTPWANPNHPAHQMQRQQLHHEVPFAGPPSGPRHHSQQPMAPYTTNGFVAINGDAHPAHLQKGHGTGAHEPVKSAKLGPEQAMKREGVPQAS</sequence>
<evidence type="ECO:0000313" key="8">
    <source>
        <dbReference type="EMBL" id="KAA8636059.1"/>
    </source>
</evidence>